<feature type="transmembrane region" description="Helical" evidence="1">
    <location>
        <begin position="139"/>
        <end position="158"/>
    </location>
</feature>
<keyword evidence="1" id="KW-0472">Membrane</keyword>
<proteinExistence type="predicted"/>
<feature type="transmembrane region" description="Helical" evidence="1">
    <location>
        <begin position="20"/>
        <end position="41"/>
    </location>
</feature>
<evidence type="ECO:0000313" key="2">
    <source>
        <dbReference type="EMBL" id="TYL36122.1"/>
    </source>
</evidence>
<protein>
    <submittedName>
        <fullName evidence="2">Uncharacterized protein</fullName>
    </submittedName>
</protein>
<accession>A0A8J8PYR6</accession>
<name>A0A8J8PYR6_9EURY</name>
<keyword evidence="3" id="KW-1185">Reference proteome</keyword>
<keyword evidence="1" id="KW-1133">Transmembrane helix</keyword>
<sequence length="162" mass="17802">MSDGRNTTAAARPSDQQLRYAAGVVALLVAGLHLFHPQYGLERLVILLSTDPALLVSHPRPVAFVLSAVAIVIGIYLVLFGVLVRPIYVLGMVLMLTYIVGYFAWHFTGHGGFLPGRTPHYHGLGPYETVVSHLREDPWARAAIALESVLFVLLAVLYRRES</sequence>
<evidence type="ECO:0000256" key="1">
    <source>
        <dbReference type="SAM" id="Phobius"/>
    </source>
</evidence>
<dbReference type="EMBL" id="PHNJ01000022">
    <property type="protein sequence ID" value="TYL36122.1"/>
    <property type="molecule type" value="Genomic_DNA"/>
</dbReference>
<evidence type="ECO:0000313" key="3">
    <source>
        <dbReference type="Proteomes" id="UP000766904"/>
    </source>
</evidence>
<dbReference type="OrthoDB" id="264513at2157"/>
<feature type="transmembrane region" description="Helical" evidence="1">
    <location>
        <begin position="87"/>
        <end position="105"/>
    </location>
</feature>
<dbReference type="AlphaFoldDB" id="A0A8J8PYR6"/>
<reference evidence="2" key="1">
    <citation type="submission" date="2017-11" db="EMBL/GenBank/DDBJ databases">
        <authorList>
            <person name="Kajale S.C."/>
            <person name="Sharma A."/>
        </authorList>
    </citation>
    <scope>NUCLEOTIDE SEQUENCE</scope>
    <source>
        <strain evidence="2">LS1_42</strain>
    </source>
</reference>
<gene>
    <name evidence="2" type="ORF">CV102_24125</name>
</gene>
<dbReference type="RefSeq" id="WP_148860536.1">
    <property type="nucleotide sequence ID" value="NZ_PHNJ01000022.1"/>
</dbReference>
<organism evidence="2 3">
    <name type="scientific">Natronococcus pandeyae</name>
    <dbReference type="NCBI Taxonomy" id="2055836"/>
    <lineage>
        <taxon>Archaea</taxon>
        <taxon>Methanobacteriati</taxon>
        <taxon>Methanobacteriota</taxon>
        <taxon>Stenosarchaea group</taxon>
        <taxon>Halobacteria</taxon>
        <taxon>Halobacteriales</taxon>
        <taxon>Natrialbaceae</taxon>
        <taxon>Natronococcus</taxon>
    </lineage>
</organism>
<dbReference type="Proteomes" id="UP000766904">
    <property type="component" value="Unassembled WGS sequence"/>
</dbReference>
<keyword evidence="1" id="KW-0812">Transmembrane</keyword>
<feature type="transmembrane region" description="Helical" evidence="1">
    <location>
        <begin position="61"/>
        <end position="80"/>
    </location>
</feature>
<comment type="caution">
    <text evidence="2">The sequence shown here is derived from an EMBL/GenBank/DDBJ whole genome shotgun (WGS) entry which is preliminary data.</text>
</comment>